<evidence type="ECO:0000313" key="1">
    <source>
        <dbReference type="EMBL" id="DAE31667.1"/>
    </source>
</evidence>
<accession>A0A8S5RKG0</accession>
<dbReference type="EMBL" id="BK059109">
    <property type="protein sequence ID" value="DAE31667.1"/>
    <property type="molecule type" value="Genomic_DNA"/>
</dbReference>
<protein>
    <submittedName>
        <fullName evidence="1">Uncharacterized protein</fullName>
    </submittedName>
</protein>
<reference evidence="1" key="1">
    <citation type="journal article" date="2021" name="Proc. Natl. Acad. Sci. U.S.A.">
        <title>A Catalog of Tens of Thousands of Viruses from Human Metagenomes Reveals Hidden Associations with Chronic Diseases.</title>
        <authorList>
            <person name="Tisza M.J."/>
            <person name="Buck C.B."/>
        </authorList>
    </citation>
    <scope>NUCLEOTIDE SEQUENCE</scope>
    <source>
        <strain evidence="1">CtBM815</strain>
    </source>
</reference>
<organism evidence="1">
    <name type="scientific">virus sp. ctBM815</name>
    <dbReference type="NCBI Taxonomy" id="2825806"/>
    <lineage>
        <taxon>Viruses</taxon>
    </lineage>
</organism>
<sequence>MIILKISLSLLRKHLIKQNKMEYFPKVLIYRASLLGYKSESIEDVINWFHNGLKKGLICEPHIFCAGDSLDENCLYEHACNEHLRRVGDWIMKTIILSNPIKFKTLTTRMRIGAGLLEQVEMKTGGKDLKIILFNNFVNNVWSLYRQKMVYDLPFYQE</sequence>
<proteinExistence type="predicted"/>
<name>A0A8S5RKG0_9VIRU</name>